<reference evidence="6" key="1">
    <citation type="journal article" date="2020" name="Stud. Mycol.">
        <title>101 Dothideomycetes genomes: a test case for predicting lifestyles and emergence of pathogens.</title>
        <authorList>
            <person name="Haridas S."/>
            <person name="Albert R."/>
            <person name="Binder M."/>
            <person name="Bloem J."/>
            <person name="Labutti K."/>
            <person name="Salamov A."/>
            <person name="Andreopoulos B."/>
            <person name="Baker S."/>
            <person name="Barry K."/>
            <person name="Bills G."/>
            <person name="Bluhm B."/>
            <person name="Cannon C."/>
            <person name="Castanera R."/>
            <person name="Culley D."/>
            <person name="Daum C."/>
            <person name="Ezra D."/>
            <person name="Gonzalez J."/>
            <person name="Henrissat B."/>
            <person name="Kuo A."/>
            <person name="Liang C."/>
            <person name="Lipzen A."/>
            <person name="Lutzoni F."/>
            <person name="Magnuson J."/>
            <person name="Mondo S."/>
            <person name="Nolan M."/>
            <person name="Ohm R."/>
            <person name="Pangilinan J."/>
            <person name="Park H.-J."/>
            <person name="Ramirez L."/>
            <person name="Alfaro M."/>
            <person name="Sun H."/>
            <person name="Tritt A."/>
            <person name="Yoshinaga Y."/>
            <person name="Zwiers L.-H."/>
            <person name="Turgeon B."/>
            <person name="Goodwin S."/>
            <person name="Spatafora J."/>
            <person name="Crous P."/>
            <person name="Grigoriev I."/>
        </authorList>
    </citation>
    <scope>NUCLEOTIDE SEQUENCE</scope>
    <source>
        <strain evidence="6">CBS 122367</strain>
    </source>
</reference>
<name>A0A6G1ISV7_9PLEO</name>
<comment type="pathway">
    <text evidence="1">Secondary metabolite biosynthesis.</text>
</comment>
<dbReference type="InterPro" id="IPR051654">
    <property type="entry name" value="Meroterpenoid_MTases"/>
</dbReference>
<gene>
    <name evidence="6" type="ORF">K458DRAFT_392035</name>
</gene>
<dbReference type="Proteomes" id="UP000799291">
    <property type="component" value="Unassembled WGS sequence"/>
</dbReference>
<protein>
    <recommendedName>
        <fullName evidence="5">Methyltransferase domain-containing protein</fullName>
    </recommendedName>
</protein>
<evidence type="ECO:0000259" key="5">
    <source>
        <dbReference type="Pfam" id="PF13649"/>
    </source>
</evidence>
<feature type="domain" description="Methyltransferase" evidence="5">
    <location>
        <begin position="64"/>
        <end position="163"/>
    </location>
</feature>
<evidence type="ECO:0000313" key="6">
    <source>
        <dbReference type="EMBL" id="KAF2681245.1"/>
    </source>
</evidence>
<accession>A0A6G1ISV7</accession>
<comment type="similarity">
    <text evidence="4">Belongs to the class I-like SAM-binding methyltransferase superfamily.</text>
</comment>
<dbReference type="CDD" id="cd02440">
    <property type="entry name" value="AdoMet_MTases"/>
    <property type="match status" value="1"/>
</dbReference>
<dbReference type="OrthoDB" id="2094832at2759"/>
<dbReference type="PANTHER" id="PTHR35897">
    <property type="entry name" value="METHYLTRANSFERASE AUSD"/>
    <property type="match status" value="1"/>
</dbReference>
<keyword evidence="7" id="KW-1185">Reference proteome</keyword>
<dbReference type="InterPro" id="IPR029063">
    <property type="entry name" value="SAM-dependent_MTases_sf"/>
</dbReference>
<dbReference type="GO" id="GO:0016740">
    <property type="term" value="F:transferase activity"/>
    <property type="evidence" value="ECO:0007669"/>
    <property type="project" value="UniProtKB-KW"/>
</dbReference>
<organism evidence="6 7">
    <name type="scientific">Lentithecium fluviatile CBS 122367</name>
    <dbReference type="NCBI Taxonomy" id="1168545"/>
    <lineage>
        <taxon>Eukaryota</taxon>
        <taxon>Fungi</taxon>
        <taxon>Dikarya</taxon>
        <taxon>Ascomycota</taxon>
        <taxon>Pezizomycotina</taxon>
        <taxon>Dothideomycetes</taxon>
        <taxon>Pleosporomycetidae</taxon>
        <taxon>Pleosporales</taxon>
        <taxon>Massarineae</taxon>
        <taxon>Lentitheciaceae</taxon>
        <taxon>Lentithecium</taxon>
    </lineage>
</organism>
<keyword evidence="2" id="KW-0808">Transferase</keyword>
<dbReference type="SUPFAM" id="SSF53335">
    <property type="entry name" value="S-adenosyl-L-methionine-dependent methyltransferases"/>
    <property type="match status" value="1"/>
</dbReference>
<sequence>MAFEETRKENVAWFDERPSGNQVTSAARHLLETYSKIPAEQITDHHTEEYGEVLERLHQGQWFLDMACCFGQEIRQLVADGVPPENIYGCDLRPEYIELGYKLFCDRDRLQAKFLTADIFDDNSSLVKRRGDFNMVYTGSFFHLFGYEDQVRVSKAVARLLRPQEGSTIFGRQVGAVNAAEHEHRTNPARRMFRHNPESLKKMWKDIGEDLGVTFSVQATLHELDGDHFRFLAEDTRRIRFIIRRE</sequence>
<dbReference type="AlphaFoldDB" id="A0A6G1ISV7"/>
<dbReference type="Pfam" id="PF13649">
    <property type="entry name" value="Methyltransf_25"/>
    <property type="match status" value="1"/>
</dbReference>
<evidence type="ECO:0000313" key="7">
    <source>
        <dbReference type="Proteomes" id="UP000799291"/>
    </source>
</evidence>
<dbReference type="InterPro" id="IPR041698">
    <property type="entry name" value="Methyltransf_25"/>
</dbReference>
<evidence type="ECO:0000256" key="4">
    <source>
        <dbReference type="ARBA" id="ARBA00038314"/>
    </source>
</evidence>
<dbReference type="EMBL" id="MU005592">
    <property type="protein sequence ID" value="KAF2681245.1"/>
    <property type="molecule type" value="Genomic_DNA"/>
</dbReference>
<dbReference type="PANTHER" id="PTHR35897:SF1">
    <property type="entry name" value="METHYLTRANSFERASE AUSD"/>
    <property type="match status" value="1"/>
</dbReference>
<evidence type="ECO:0000256" key="3">
    <source>
        <dbReference type="ARBA" id="ARBA00022691"/>
    </source>
</evidence>
<dbReference type="Gene3D" id="3.40.50.150">
    <property type="entry name" value="Vaccinia Virus protein VP39"/>
    <property type="match status" value="1"/>
</dbReference>
<evidence type="ECO:0000256" key="2">
    <source>
        <dbReference type="ARBA" id="ARBA00022679"/>
    </source>
</evidence>
<proteinExistence type="inferred from homology"/>
<keyword evidence="3" id="KW-0949">S-adenosyl-L-methionine</keyword>
<evidence type="ECO:0000256" key="1">
    <source>
        <dbReference type="ARBA" id="ARBA00005179"/>
    </source>
</evidence>